<proteinExistence type="predicted"/>
<reference evidence="1" key="1">
    <citation type="submission" date="2024-05" db="EMBL/GenBank/DDBJ databases">
        <title>Whole-Genome Sequence of CFS9, a Potential Fish Probiotic Isolated from the Body Surface of Silurus asotus.</title>
        <authorList>
            <person name="Kojima M."/>
            <person name="Tobioka K."/>
            <person name="Yokota K."/>
            <person name="Nakatani H."/>
            <person name="Hori K."/>
            <person name="Tamaru Y."/>
            <person name="Okazaki F."/>
        </authorList>
    </citation>
    <scope>NUCLEOTIDE SEQUENCE</scope>
    <source>
        <strain evidence="1">CFS9</strain>
    </source>
</reference>
<protein>
    <submittedName>
        <fullName evidence="1">Uncharacterized protein</fullName>
    </submittedName>
</protein>
<gene>
    <name evidence="1" type="ORF">CFS9_26670</name>
</gene>
<dbReference type="EMBL" id="AP031573">
    <property type="protein sequence ID" value="BFM44026.1"/>
    <property type="molecule type" value="Genomic_DNA"/>
</dbReference>
<dbReference type="RefSeq" id="WP_369615177.1">
    <property type="nucleotide sequence ID" value="NZ_AP031573.1"/>
</dbReference>
<dbReference type="AlphaFoldDB" id="A0AAT9H3H4"/>
<accession>A0AAT9H3H4</accession>
<evidence type="ECO:0000313" key="1">
    <source>
        <dbReference type="EMBL" id="BFM44026.1"/>
    </source>
</evidence>
<sequence length="278" mass="33566">MYHNILTQKDQPEYRAVKKIVKLLLEFVEIDSIYFSKSDEESNLGILTVIISKKSPQYYDEIREHLWKVIKNHNEFSFCIFDRDWIKRELKKGNLFFVLYCNQSMLVYSEVNHKLVLDVKEIKLKKLLRKTSERYKMWTSENDIIGRDLKYYQKCENHLMALYVIQQQLRYVFINVSELLTGEWIFSDSIKEQQKHVKMFHNSLGKAFDPERKEEWTVLKKLDRAREAFQWGKEIEPIDAEVVASAFEKLEWMKNEVRTLFQQYAEKTKLIFESYGNR</sequence>
<organism evidence="1">
    <name type="scientific">Flavobacterium sp. CFS9</name>
    <dbReference type="NCBI Taxonomy" id="3143118"/>
    <lineage>
        <taxon>Bacteria</taxon>
        <taxon>Pseudomonadati</taxon>
        <taxon>Bacteroidota</taxon>
        <taxon>Flavobacteriia</taxon>
        <taxon>Flavobacteriales</taxon>
        <taxon>Flavobacteriaceae</taxon>
        <taxon>Flavobacterium</taxon>
    </lineage>
</organism>
<name>A0AAT9H3H4_9FLAO</name>
<dbReference type="Gene3D" id="1.20.120.330">
    <property type="entry name" value="Nucleotidyltransferases domain 2"/>
    <property type="match status" value="1"/>
</dbReference>